<sequence>MPAEAATAPSSPHTSSQFASSRWPPSVSTDSGWNCTPCRGSSRCCNPMITPGRSVDAVRAVTSSSSGTVSSTTAREWYRVAVKGVPSPASTPVPSWLTSLVLPCMSSAAWVTVAPKASASAWCPRHTPSIGVLDSAQSRITSRL</sequence>
<keyword evidence="3" id="KW-1185">Reference proteome</keyword>
<dbReference type="EMBL" id="AXCZ01000073">
    <property type="protein sequence ID" value="KGM13019.1"/>
    <property type="molecule type" value="Genomic_DNA"/>
</dbReference>
<dbReference type="AlphaFoldDB" id="A0A0A0C0R2"/>
<accession>A0A0A0C0R2</accession>
<dbReference type="Proteomes" id="UP000054314">
    <property type="component" value="Unassembled WGS sequence"/>
</dbReference>
<organism evidence="2 3">
    <name type="scientific">Cellulomonas bogoriensis 69B4 = DSM 16987</name>
    <dbReference type="NCBI Taxonomy" id="1386082"/>
    <lineage>
        <taxon>Bacteria</taxon>
        <taxon>Bacillati</taxon>
        <taxon>Actinomycetota</taxon>
        <taxon>Actinomycetes</taxon>
        <taxon>Micrococcales</taxon>
        <taxon>Cellulomonadaceae</taxon>
        <taxon>Cellulomonas</taxon>
    </lineage>
</organism>
<name>A0A0A0C0R2_9CELL</name>
<gene>
    <name evidence="2" type="ORF">N869_16550</name>
</gene>
<feature type="region of interest" description="Disordered" evidence="1">
    <location>
        <begin position="1"/>
        <end position="25"/>
    </location>
</feature>
<proteinExistence type="predicted"/>
<comment type="caution">
    <text evidence="2">The sequence shown here is derived from an EMBL/GenBank/DDBJ whole genome shotgun (WGS) entry which is preliminary data.</text>
</comment>
<evidence type="ECO:0000256" key="1">
    <source>
        <dbReference type="SAM" id="MobiDB-lite"/>
    </source>
</evidence>
<evidence type="ECO:0000313" key="3">
    <source>
        <dbReference type="Proteomes" id="UP000054314"/>
    </source>
</evidence>
<reference evidence="2 3" key="1">
    <citation type="submission" date="2013-08" db="EMBL/GenBank/DDBJ databases">
        <title>Genome sequencing of Cellulomonas bogoriensis 69B4.</title>
        <authorList>
            <person name="Chen F."/>
            <person name="Li Y."/>
            <person name="Wang G."/>
        </authorList>
    </citation>
    <scope>NUCLEOTIDE SEQUENCE [LARGE SCALE GENOMIC DNA]</scope>
    <source>
        <strain evidence="2 3">69B4</strain>
    </source>
</reference>
<protein>
    <submittedName>
        <fullName evidence="2">Uncharacterized protein</fullName>
    </submittedName>
</protein>
<evidence type="ECO:0000313" key="2">
    <source>
        <dbReference type="EMBL" id="KGM13019.1"/>
    </source>
</evidence>
<feature type="compositionally biased region" description="Low complexity" evidence="1">
    <location>
        <begin position="1"/>
        <end position="16"/>
    </location>
</feature>